<keyword evidence="3" id="KW-0449">Lipoprotein</keyword>
<evidence type="ECO:0000313" key="3">
    <source>
        <dbReference type="EMBL" id="MEN3070340.1"/>
    </source>
</evidence>
<protein>
    <submittedName>
        <fullName evidence="3">ChaN family lipoprotein</fullName>
    </submittedName>
</protein>
<dbReference type="Proteomes" id="UP001410394">
    <property type="component" value="Unassembled WGS sequence"/>
</dbReference>
<dbReference type="EMBL" id="JBDIVE010000012">
    <property type="protein sequence ID" value="MEN3070340.1"/>
    <property type="molecule type" value="Genomic_DNA"/>
</dbReference>
<dbReference type="SUPFAM" id="SSF159501">
    <property type="entry name" value="EreA/ChaN-like"/>
    <property type="match status" value="1"/>
</dbReference>
<organism evidence="3 4">
    <name type="scientific">Uliginosibacterium sediminicola</name>
    <dbReference type="NCBI Taxonomy" id="2024550"/>
    <lineage>
        <taxon>Bacteria</taxon>
        <taxon>Pseudomonadati</taxon>
        <taxon>Pseudomonadota</taxon>
        <taxon>Betaproteobacteria</taxon>
        <taxon>Rhodocyclales</taxon>
        <taxon>Zoogloeaceae</taxon>
        <taxon>Uliginosibacterium</taxon>
    </lineage>
</organism>
<dbReference type="PROSITE" id="PS51257">
    <property type="entry name" value="PROKAR_LIPOPROTEIN"/>
    <property type="match status" value="1"/>
</dbReference>
<evidence type="ECO:0000259" key="2">
    <source>
        <dbReference type="Pfam" id="PF04187"/>
    </source>
</evidence>
<feature type="signal peptide" evidence="1">
    <location>
        <begin position="1"/>
        <end position="21"/>
    </location>
</feature>
<reference evidence="3 4" key="1">
    <citation type="journal article" date="2018" name="Int. J. Syst. Evol. Microbiol.">
        <title>Uliginosibacterium sediminicola sp. nov., isolated from freshwater sediment.</title>
        <authorList>
            <person name="Hwang W.M."/>
            <person name="Kim S.M."/>
            <person name="Kang K."/>
            <person name="Ahn T.Y."/>
        </authorList>
    </citation>
    <scope>NUCLEOTIDE SEQUENCE [LARGE SCALE GENOMIC DNA]</scope>
    <source>
        <strain evidence="3 4">M1-21</strain>
    </source>
</reference>
<feature type="domain" description="Haem-binding uptake Tiki superfamily ChaN" evidence="2">
    <location>
        <begin position="34"/>
        <end position="216"/>
    </location>
</feature>
<dbReference type="CDD" id="cd14727">
    <property type="entry name" value="ChanN-like"/>
    <property type="match status" value="1"/>
</dbReference>
<comment type="caution">
    <text evidence="3">The sequence shown here is derived from an EMBL/GenBank/DDBJ whole genome shotgun (WGS) entry which is preliminary data.</text>
</comment>
<dbReference type="RefSeq" id="WP_345921119.1">
    <property type="nucleotide sequence ID" value="NZ_JBDIVE010000012.1"/>
</dbReference>
<keyword evidence="4" id="KW-1185">Reference proteome</keyword>
<proteinExistence type="predicted"/>
<evidence type="ECO:0000256" key="1">
    <source>
        <dbReference type="SAM" id="SignalP"/>
    </source>
</evidence>
<dbReference type="InterPro" id="IPR016773">
    <property type="entry name" value="Fe3_uptake_reg_CjrA_prd"/>
</dbReference>
<name>A0ABU9Z2Z9_9RHOO</name>
<gene>
    <name evidence="3" type="ORF">ABDB84_17785</name>
</gene>
<feature type="chain" id="PRO_5045492232" evidence="1">
    <location>
        <begin position="22"/>
        <end position="263"/>
    </location>
</feature>
<evidence type="ECO:0000313" key="4">
    <source>
        <dbReference type="Proteomes" id="UP001410394"/>
    </source>
</evidence>
<sequence>MHRILAIFILLIASACSSTPALPPRWPEGATLSLLGEVHDNAVLHAQRTALLRRWVEAGARPAILMEQFDREQQSRIDALRQRGVKDAELLIREAGQGSWQWPFYKPVLELALQYDLPIIAANVSRSDARRVMVEGLAAAGFDAALPTDILSTQARLIEQSHCGALDTATAQRMALAQIARDQFMARQLSAQGQRPAVLLAGNGHVRRDIGVPRWLGPAAQSQLRVFAWVEAGAEADAPAAYDIRIPVPAQARPDPCEAFRKR</sequence>
<dbReference type="Pfam" id="PF04187">
    <property type="entry name" value="Cofac_haem_bdg"/>
    <property type="match status" value="1"/>
</dbReference>
<dbReference type="PIRSF" id="PIRSF020419">
    <property type="entry name" value="Fe_uptake_reg_CjrA_prd"/>
    <property type="match status" value="1"/>
</dbReference>
<dbReference type="InterPro" id="IPR007314">
    <property type="entry name" value="Cofac_haem-bd_dom"/>
</dbReference>
<dbReference type="Gene3D" id="3.40.50.11550">
    <property type="match status" value="2"/>
</dbReference>
<accession>A0ABU9Z2Z9</accession>
<keyword evidence="1" id="KW-0732">Signal</keyword>